<organism evidence="1 2">
    <name type="scientific">Tenacibaculum gallaicum</name>
    <dbReference type="NCBI Taxonomy" id="561505"/>
    <lineage>
        <taxon>Bacteria</taxon>
        <taxon>Pseudomonadati</taxon>
        <taxon>Bacteroidota</taxon>
        <taxon>Flavobacteriia</taxon>
        <taxon>Flavobacteriales</taxon>
        <taxon>Flavobacteriaceae</taxon>
        <taxon>Tenacibaculum</taxon>
    </lineage>
</organism>
<dbReference type="Proteomes" id="UP000256884">
    <property type="component" value="Unassembled WGS sequence"/>
</dbReference>
<dbReference type="InterPro" id="IPR029069">
    <property type="entry name" value="HotDog_dom_sf"/>
</dbReference>
<sequence>MYATISNFLKRYFKQSTIFKYGFNISPMYKRSTGKINYVSEDLLKAQVKIPITYRNKNYVGSIFGGSLFSATDPVFMIQLINILGDKYVVWDKEAIMKFKRPAKQDAYVDFVFSEEEIEQIKKQTEEEQEINLIKDIKITNKDKSVVFAEVSKTIYIADKIYYKNKRKKK</sequence>
<dbReference type="SUPFAM" id="SSF54637">
    <property type="entry name" value="Thioesterase/thiol ester dehydrase-isomerase"/>
    <property type="match status" value="1"/>
</dbReference>
<comment type="caution">
    <text evidence="1">The sequence shown here is derived from an EMBL/GenBank/DDBJ whole genome shotgun (WGS) entry which is preliminary data.</text>
</comment>
<dbReference type="Gene3D" id="3.10.129.10">
    <property type="entry name" value="Hotdog Thioesterase"/>
    <property type="match status" value="1"/>
</dbReference>
<dbReference type="AlphaFoldDB" id="A0A3E0HDX5"/>
<dbReference type="Pfam" id="PF14539">
    <property type="entry name" value="DUF4442"/>
    <property type="match status" value="1"/>
</dbReference>
<accession>A0A3E0HDX5</accession>
<reference evidence="1 2" key="1">
    <citation type="submission" date="2018-08" db="EMBL/GenBank/DDBJ databases">
        <title>Genomic Encyclopedia of Type Strains, Phase IV (KMG-IV): sequencing the most valuable type-strain genomes for metagenomic binning, comparative biology and taxonomic classification.</title>
        <authorList>
            <person name="Goeker M."/>
        </authorList>
    </citation>
    <scope>NUCLEOTIDE SEQUENCE [LARGE SCALE GENOMIC DNA]</scope>
    <source>
        <strain evidence="1 2">DSM 18841</strain>
    </source>
</reference>
<proteinExistence type="predicted"/>
<gene>
    <name evidence="1" type="ORF">C7448_11319</name>
</gene>
<dbReference type="EMBL" id="QUNS01000013">
    <property type="protein sequence ID" value="REH43418.1"/>
    <property type="molecule type" value="Genomic_DNA"/>
</dbReference>
<dbReference type="InterPro" id="IPR027961">
    <property type="entry name" value="DUF4442"/>
</dbReference>
<evidence type="ECO:0000313" key="1">
    <source>
        <dbReference type="EMBL" id="REH43418.1"/>
    </source>
</evidence>
<evidence type="ECO:0000313" key="2">
    <source>
        <dbReference type="Proteomes" id="UP000256884"/>
    </source>
</evidence>
<protein>
    <submittedName>
        <fullName evidence="1">Acyl-coenzyme A thioesterase PaaI-like protein</fullName>
    </submittedName>
</protein>
<dbReference type="OrthoDB" id="9814774at2"/>
<name>A0A3E0HDX5_9FLAO</name>
<keyword evidence="2" id="KW-1185">Reference proteome</keyword>